<dbReference type="PANTHER" id="PTHR42708:SF1">
    <property type="entry name" value="GLIDING MOTILITY PROTEIN MGLA"/>
    <property type="match status" value="1"/>
</dbReference>
<evidence type="ECO:0000256" key="4">
    <source>
        <dbReference type="ARBA" id="ARBA00023134"/>
    </source>
</evidence>
<dbReference type="EMBL" id="JBFAUK010000010">
    <property type="protein sequence ID" value="MEV5507859.1"/>
    <property type="molecule type" value="Genomic_DNA"/>
</dbReference>
<keyword evidence="2" id="KW-0547">Nucleotide-binding</keyword>
<dbReference type="Gene3D" id="3.40.50.300">
    <property type="entry name" value="P-loop containing nucleotide triphosphate hydrolases"/>
    <property type="match status" value="1"/>
</dbReference>
<comment type="caution">
    <text evidence="5">The sequence shown here is derived from an EMBL/GenBank/DDBJ whole genome shotgun (WGS) entry which is preliminary data.</text>
</comment>
<dbReference type="PANTHER" id="PTHR42708">
    <property type="entry name" value="ATP/GTP-BINDING PROTEIN-RELATED"/>
    <property type="match status" value="1"/>
</dbReference>
<evidence type="ECO:0000256" key="2">
    <source>
        <dbReference type="ARBA" id="ARBA00022741"/>
    </source>
</evidence>
<organism evidence="5 6">
    <name type="scientific">Streptomyces orinoci</name>
    <name type="common">Streptoverticillium orinoci</name>
    <dbReference type="NCBI Taxonomy" id="67339"/>
    <lineage>
        <taxon>Bacteria</taxon>
        <taxon>Bacillati</taxon>
        <taxon>Actinomycetota</taxon>
        <taxon>Actinomycetes</taxon>
        <taxon>Kitasatosporales</taxon>
        <taxon>Streptomycetaceae</taxon>
        <taxon>Streptomyces</taxon>
    </lineage>
</organism>
<dbReference type="CDD" id="cd00882">
    <property type="entry name" value="Ras_like_GTPase"/>
    <property type="match status" value="1"/>
</dbReference>
<dbReference type="Proteomes" id="UP001552594">
    <property type="component" value="Unassembled WGS sequence"/>
</dbReference>
<name>A0ABV3JYC6_STRON</name>
<dbReference type="Pfam" id="PF03029">
    <property type="entry name" value="ATP_bind_1"/>
    <property type="match status" value="1"/>
</dbReference>
<keyword evidence="6" id="KW-1185">Reference proteome</keyword>
<evidence type="ECO:0000313" key="6">
    <source>
        <dbReference type="Proteomes" id="UP001552594"/>
    </source>
</evidence>
<sequence>MASANSEHHGGRYLPSTVRTSVKIVIAGPLGVGKTTLIGSLSEIPPLRTEETMTQAGQGVDEVLPGKATTTVAMDFGRITLNSRRVLYLFGTPGQPRFFPLWRHLTHGALGALALVDTRRLEAGFDVLGHLEDLGVPFAVAANAFPDAPLYPPEELREALDLLPDTPVVVCDARDRSSSAQALVTLVDHLYTAAAPHSASLTAPLPQETSA</sequence>
<dbReference type="InterPro" id="IPR027417">
    <property type="entry name" value="P-loop_NTPase"/>
</dbReference>
<keyword evidence="3" id="KW-0378">Hydrolase</keyword>
<reference evidence="5 6" key="1">
    <citation type="submission" date="2024-06" db="EMBL/GenBank/DDBJ databases">
        <title>The Natural Products Discovery Center: Release of the First 8490 Sequenced Strains for Exploring Actinobacteria Biosynthetic Diversity.</title>
        <authorList>
            <person name="Kalkreuter E."/>
            <person name="Kautsar S.A."/>
            <person name="Yang D."/>
            <person name="Bader C.D."/>
            <person name="Teijaro C.N."/>
            <person name="Fluegel L."/>
            <person name="Davis C.M."/>
            <person name="Simpson J.R."/>
            <person name="Lauterbach L."/>
            <person name="Steele A.D."/>
            <person name="Gui C."/>
            <person name="Meng S."/>
            <person name="Li G."/>
            <person name="Viehrig K."/>
            <person name="Ye F."/>
            <person name="Su P."/>
            <person name="Kiefer A.F."/>
            <person name="Nichols A."/>
            <person name="Cepeda A.J."/>
            <person name="Yan W."/>
            <person name="Fan B."/>
            <person name="Jiang Y."/>
            <person name="Adhikari A."/>
            <person name="Zheng C.-J."/>
            <person name="Schuster L."/>
            <person name="Cowan T.M."/>
            <person name="Smanski M.J."/>
            <person name="Chevrette M.G."/>
            <person name="De Carvalho L.P.S."/>
            <person name="Shen B."/>
        </authorList>
    </citation>
    <scope>NUCLEOTIDE SEQUENCE [LARGE SCALE GENOMIC DNA]</scope>
    <source>
        <strain evidence="5 6">NPDC052347</strain>
    </source>
</reference>
<evidence type="ECO:0000256" key="3">
    <source>
        <dbReference type="ARBA" id="ARBA00022801"/>
    </source>
</evidence>
<gene>
    <name evidence="5" type="ORF">AB0L16_15480</name>
</gene>
<keyword evidence="4" id="KW-0342">GTP-binding</keyword>
<comment type="similarity">
    <text evidence="1">Belongs to the GPN-loop GTPase family.</text>
</comment>
<accession>A0ABV3JYC6</accession>
<dbReference type="RefSeq" id="WP_109281612.1">
    <property type="nucleotide sequence ID" value="NZ_JBFAUK010000010.1"/>
</dbReference>
<dbReference type="InterPro" id="IPR004130">
    <property type="entry name" value="Gpn"/>
</dbReference>
<evidence type="ECO:0000313" key="5">
    <source>
        <dbReference type="EMBL" id="MEV5507859.1"/>
    </source>
</evidence>
<protein>
    <submittedName>
        <fullName evidence="5">ATP/GTP-binding protein</fullName>
    </submittedName>
</protein>
<dbReference type="SUPFAM" id="SSF52540">
    <property type="entry name" value="P-loop containing nucleoside triphosphate hydrolases"/>
    <property type="match status" value="1"/>
</dbReference>
<dbReference type="InterPro" id="IPR052705">
    <property type="entry name" value="Gliding_Motility_GTPase"/>
</dbReference>
<evidence type="ECO:0000256" key="1">
    <source>
        <dbReference type="ARBA" id="ARBA00005290"/>
    </source>
</evidence>
<proteinExistence type="inferred from homology"/>